<dbReference type="GO" id="GO:0016020">
    <property type="term" value="C:membrane"/>
    <property type="evidence" value="ECO:0007669"/>
    <property type="project" value="InterPro"/>
</dbReference>
<dbReference type="InterPro" id="IPR011712">
    <property type="entry name" value="Sig_transdc_His_kin_sub3_dim/P"/>
</dbReference>
<evidence type="ECO:0000313" key="8">
    <source>
        <dbReference type="Proteomes" id="UP000650628"/>
    </source>
</evidence>
<feature type="coiled-coil region" evidence="4">
    <location>
        <begin position="158"/>
        <end position="195"/>
    </location>
</feature>
<dbReference type="Proteomes" id="UP000650628">
    <property type="component" value="Unassembled WGS sequence"/>
</dbReference>
<dbReference type="PANTHER" id="PTHR24421">
    <property type="entry name" value="NITRATE/NITRITE SENSOR PROTEIN NARX-RELATED"/>
    <property type="match status" value="1"/>
</dbReference>
<dbReference type="InterPro" id="IPR017205">
    <property type="entry name" value="Sig_transdc_His_kinase_ChrS"/>
</dbReference>
<dbReference type="InterPro" id="IPR005467">
    <property type="entry name" value="His_kinase_dom"/>
</dbReference>
<sequence length="420" mass="45421">MSGPVRRWPVPATVLPYALLAILVVVTVVAKRSAGASLLIDLALCALAAAWMLWVFTLHPAWRERTRVMAVFFTVLITIMAVLVARDPWFGFFTPAGYIYAFGVLRWPWEPVGVAAVAMVSGTAQAYGVEKTSLFGVTMWVVIMAANVIPLCGFAWFARRSAQQNDEREQALAEAREANRRLEATLAENAVLHEQLLAQAREAGVHDERQRMAREIHDTLAQGLTGIVTQLQAAEHAVDDPAGLRRHIQAAIRLARESLSEARRSVHALRPEPLRTARLSDALAKVAGHWSSLHEIPVQVTTTGTARPMRPEAEVALLRTAQEALANVAKHARATRVGVTLSYMEHEVALDVRDDGGGFDPARLGDSAADGLHVDRGGFGLVAMRQRIEGLSGTLQVESEPGAGTGISACVPAEPVEVSA</sequence>
<feature type="domain" description="Histidine kinase" evidence="6">
    <location>
        <begin position="317"/>
        <end position="415"/>
    </location>
</feature>
<keyword evidence="5" id="KW-0812">Transmembrane</keyword>
<dbReference type="EMBL" id="BOOO01000042">
    <property type="protein sequence ID" value="GII33798.1"/>
    <property type="molecule type" value="Genomic_DNA"/>
</dbReference>
<comment type="caution">
    <text evidence="7">The sequence shown here is derived from an EMBL/GenBank/DDBJ whole genome shotgun (WGS) entry which is preliminary data.</text>
</comment>
<dbReference type="InterPro" id="IPR003594">
    <property type="entry name" value="HATPase_dom"/>
</dbReference>
<evidence type="ECO:0000256" key="1">
    <source>
        <dbReference type="ARBA" id="ARBA00022679"/>
    </source>
</evidence>
<dbReference type="SUPFAM" id="SSF55874">
    <property type="entry name" value="ATPase domain of HSP90 chaperone/DNA topoisomerase II/histidine kinase"/>
    <property type="match status" value="1"/>
</dbReference>
<proteinExistence type="predicted"/>
<evidence type="ECO:0000256" key="2">
    <source>
        <dbReference type="ARBA" id="ARBA00022777"/>
    </source>
</evidence>
<feature type="transmembrane region" description="Helical" evidence="5">
    <location>
        <begin position="12"/>
        <end position="30"/>
    </location>
</feature>
<keyword evidence="4" id="KW-0175">Coiled coil</keyword>
<keyword evidence="5" id="KW-0472">Membrane</keyword>
<organism evidence="7 8">
    <name type="scientific">Planotetraspora mira</name>
    <dbReference type="NCBI Taxonomy" id="58121"/>
    <lineage>
        <taxon>Bacteria</taxon>
        <taxon>Bacillati</taxon>
        <taxon>Actinomycetota</taxon>
        <taxon>Actinomycetes</taxon>
        <taxon>Streptosporangiales</taxon>
        <taxon>Streptosporangiaceae</taxon>
        <taxon>Planotetraspora</taxon>
    </lineage>
</organism>
<feature type="transmembrane region" description="Helical" evidence="5">
    <location>
        <begin position="36"/>
        <end position="56"/>
    </location>
</feature>
<dbReference type="InterPro" id="IPR050482">
    <property type="entry name" value="Sensor_HK_TwoCompSys"/>
</dbReference>
<dbReference type="GO" id="GO:0000155">
    <property type="term" value="F:phosphorelay sensor kinase activity"/>
    <property type="evidence" value="ECO:0007669"/>
    <property type="project" value="InterPro"/>
</dbReference>
<dbReference type="Pfam" id="PF02518">
    <property type="entry name" value="HATPase_c"/>
    <property type="match status" value="1"/>
</dbReference>
<evidence type="ECO:0000313" key="7">
    <source>
        <dbReference type="EMBL" id="GII33798.1"/>
    </source>
</evidence>
<protein>
    <submittedName>
        <fullName evidence="7">Histidine kinase</fullName>
    </submittedName>
</protein>
<dbReference type="PANTHER" id="PTHR24421:SF62">
    <property type="entry name" value="SENSORY TRANSDUCTION HISTIDINE KINASE"/>
    <property type="match status" value="1"/>
</dbReference>
<evidence type="ECO:0000256" key="3">
    <source>
        <dbReference type="ARBA" id="ARBA00023012"/>
    </source>
</evidence>
<dbReference type="PIRSF" id="PIRSF037434">
    <property type="entry name" value="STHK_ChrS"/>
    <property type="match status" value="1"/>
</dbReference>
<feature type="transmembrane region" description="Helical" evidence="5">
    <location>
        <begin position="137"/>
        <end position="158"/>
    </location>
</feature>
<gene>
    <name evidence="7" type="ORF">Pmi06nite_72400</name>
</gene>
<evidence type="ECO:0000256" key="5">
    <source>
        <dbReference type="SAM" id="Phobius"/>
    </source>
</evidence>
<name>A0A8J3XES4_9ACTN</name>
<dbReference type="CDD" id="cd16917">
    <property type="entry name" value="HATPase_UhpB-NarQ-NarX-like"/>
    <property type="match status" value="1"/>
</dbReference>
<keyword evidence="8" id="KW-1185">Reference proteome</keyword>
<dbReference type="GO" id="GO:0046983">
    <property type="term" value="F:protein dimerization activity"/>
    <property type="evidence" value="ECO:0007669"/>
    <property type="project" value="InterPro"/>
</dbReference>
<accession>A0A8J3XES4</accession>
<keyword evidence="3" id="KW-0902">Two-component regulatory system</keyword>
<dbReference type="PROSITE" id="PS50109">
    <property type="entry name" value="HIS_KIN"/>
    <property type="match status" value="1"/>
</dbReference>
<feature type="transmembrane region" description="Helical" evidence="5">
    <location>
        <begin position="68"/>
        <end position="85"/>
    </location>
</feature>
<dbReference type="InterPro" id="IPR036890">
    <property type="entry name" value="HATPase_C_sf"/>
</dbReference>
<evidence type="ECO:0000256" key="4">
    <source>
        <dbReference type="SAM" id="Coils"/>
    </source>
</evidence>
<dbReference type="Gene3D" id="1.20.5.1930">
    <property type="match status" value="1"/>
</dbReference>
<dbReference type="RefSeq" id="WP_203957618.1">
    <property type="nucleotide sequence ID" value="NZ_BOOO01000042.1"/>
</dbReference>
<dbReference type="AlphaFoldDB" id="A0A8J3XES4"/>
<keyword evidence="5" id="KW-1133">Transmembrane helix</keyword>
<evidence type="ECO:0000259" key="6">
    <source>
        <dbReference type="PROSITE" id="PS50109"/>
    </source>
</evidence>
<keyword evidence="2 7" id="KW-0418">Kinase</keyword>
<dbReference type="SMART" id="SM00387">
    <property type="entry name" value="HATPase_c"/>
    <property type="match status" value="1"/>
</dbReference>
<dbReference type="Pfam" id="PF07730">
    <property type="entry name" value="HisKA_3"/>
    <property type="match status" value="1"/>
</dbReference>
<dbReference type="Gene3D" id="3.30.565.10">
    <property type="entry name" value="Histidine kinase-like ATPase, C-terminal domain"/>
    <property type="match status" value="1"/>
</dbReference>
<keyword evidence="1" id="KW-0808">Transferase</keyword>
<reference evidence="7 8" key="1">
    <citation type="submission" date="2021-01" db="EMBL/GenBank/DDBJ databases">
        <title>Whole genome shotgun sequence of Planotetraspora mira NBRC 15435.</title>
        <authorList>
            <person name="Komaki H."/>
            <person name="Tamura T."/>
        </authorList>
    </citation>
    <scope>NUCLEOTIDE SEQUENCE [LARGE SCALE GENOMIC DNA]</scope>
    <source>
        <strain evidence="7 8">NBRC 15435</strain>
    </source>
</reference>